<comment type="similarity">
    <text evidence="2 7">Belongs to the DedA family.</text>
</comment>
<protein>
    <submittedName>
        <fullName evidence="10">Membrane protein DedA with SNARE-associated domain</fullName>
    </submittedName>
</protein>
<evidence type="ECO:0000256" key="4">
    <source>
        <dbReference type="ARBA" id="ARBA00022692"/>
    </source>
</evidence>
<name>A0ABU8BKR1_9BRAD</name>
<evidence type="ECO:0000313" key="11">
    <source>
        <dbReference type="Proteomes" id="UP001364224"/>
    </source>
</evidence>
<keyword evidence="5 7" id="KW-1133">Transmembrane helix</keyword>
<evidence type="ECO:0000259" key="9">
    <source>
        <dbReference type="Pfam" id="PF09335"/>
    </source>
</evidence>
<accession>A0ABU8BKR1</accession>
<feature type="transmembrane region" description="Helical" evidence="7">
    <location>
        <begin position="186"/>
        <end position="205"/>
    </location>
</feature>
<dbReference type="InterPro" id="IPR032816">
    <property type="entry name" value="VTT_dom"/>
</dbReference>
<evidence type="ECO:0000313" key="10">
    <source>
        <dbReference type="EMBL" id="MEH2559151.1"/>
    </source>
</evidence>
<evidence type="ECO:0000256" key="3">
    <source>
        <dbReference type="ARBA" id="ARBA00022475"/>
    </source>
</evidence>
<comment type="caution">
    <text evidence="10">The sequence shown here is derived from an EMBL/GenBank/DDBJ whole genome shotgun (WGS) entry which is preliminary data.</text>
</comment>
<comment type="subcellular location">
    <subcellularLocation>
        <location evidence="1 7">Cell membrane</location>
        <topology evidence="1 7">Multi-pass membrane protein</topology>
    </subcellularLocation>
</comment>
<feature type="transmembrane region" description="Helical" evidence="7">
    <location>
        <begin position="20"/>
        <end position="49"/>
    </location>
</feature>
<feature type="transmembrane region" description="Helical" evidence="7">
    <location>
        <begin position="143"/>
        <end position="166"/>
    </location>
</feature>
<sequence>MIVTSFLDPVIAFVSAHPWLAYLTLFLAALLEAIPIVGALVPGSTIILALSALVPGGELKLWGVLATAIAGALLGDGSAFWAGHRSQREILGAWPMSRYPAVMAQSEAFFHRWGTLAVFFARFVPPIRAFVPVTAGALGMPPMLFFGVNIPAVLAWALAHVLPGVLAVSALHEYAGLPHQQHTGKHLWMLAVFASAIVALGVWTLRRRRIGKASSDKASSDKAASDQASSDQALPGPRPGAGPT</sequence>
<dbReference type="Pfam" id="PF09335">
    <property type="entry name" value="VTT_dom"/>
    <property type="match status" value="1"/>
</dbReference>
<reference evidence="10 11" key="1">
    <citation type="submission" date="2024-02" db="EMBL/GenBank/DDBJ databases">
        <title>Adaptive strategies in a cosmopolitan and abundant soil bacterium.</title>
        <authorList>
            <person name="Carini P."/>
        </authorList>
    </citation>
    <scope>NUCLEOTIDE SEQUENCE [LARGE SCALE GENOMIC DNA]</scope>
    <source>
        <strain evidence="10 11">AZCC 1608</strain>
    </source>
</reference>
<evidence type="ECO:0000256" key="6">
    <source>
        <dbReference type="ARBA" id="ARBA00023136"/>
    </source>
</evidence>
<dbReference type="InterPro" id="IPR032818">
    <property type="entry name" value="DedA-like"/>
</dbReference>
<feature type="transmembrane region" description="Helical" evidence="7">
    <location>
        <begin position="113"/>
        <end position="131"/>
    </location>
</feature>
<proteinExistence type="inferred from homology"/>
<evidence type="ECO:0000256" key="5">
    <source>
        <dbReference type="ARBA" id="ARBA00022989"/>
    </source>
</evidence>
<keyword evidence="4 7" id="KW-0812">Transmembrane</keyword>
<evidence type="ECO:0000256" key="1">
    <source>
        <dbReference type="ARBA" id="ARBA00004651"/>
    </source>
</evidence>
<dbReference type="PANTHER" id="PTHR30353:SF15">
    <property type="entry name" value="INNER MEMBRANE PROTEIN YABI"/>
    <property type="match status" value="1"/>
</dbReference>
<feature type="domain" description="VTT" evidence="9">
    <location>
        <begin position="41"/>
        <end position="164"/>
    </location>
</feature>
<evidence type="ECO:0000256" key="2">
    <source>
        <dbReference type="ARBA" id="ARBA00010792"/>
    </source>
</evidence>
<keyword evidence="6 7" id="KW-0472">Membrane</keyword>
<evidence type="ECO:0000256" key="7">
    <source>
        <dbReference type="RuleBase" id="RU367016"/>
    </source>
</evidence>
<keyword evidence="11" id="KW-1185">Reference proteome</keyword>
<dbReference type="EMBL" id="JAZHRV010000001">
    <property type="protein sequence ID" value="MEH2559151.1"/>
    <property type="molecule type" value="Genomic_DNA"/>
</dbReference>
<organism evidence="10 11">
    <name type="scientific">Bradyrhizobium algeriense</name>
    <dbReference type="NCBI Taxonomy" id="634784"/>
    <lineage>
        <taxon>Bacteria</taxon>
        <taxon>Pseudomonadati</taxon>
        <taxon>Pseudomonadota</taxon>
        <taxon>Alphaproteobacteria</taxon>
        <taxon>Hyphomicrobiales</taxon>
        <taxon>Nitrobacteraceae</taxon>
        <taxon>Bradyrhizobium</taxon>
    </lineage>
</organism>
<dbReference type="PANTHER" id="PTHR30353">
    <property type="entry name" value="INNER MEMBRANE PROTEIN DEDA-RELATED"/>
    <property type="match status" value="1"/>
</dbReference>
<evidence type="ECO:0000256" key="8">
    <source>
        <dbReference type="SAM" id="MobiDB-lite"/>
    </source>
</evidence>
<feature type="region of interest" description="Disordered" evidence="8">
    <location>
        <begin position="212"/>
        <end position="244"/>
    </location>
</feature>
<dbReference type="Proteomes" id="UP001364224">
    <property type="component" value="Unassembled WGS sequence"/>
</dbReference>
<keyword evidence="3 7" id="KW-1003">Cell membrane</keyword>
<gene>
    <name evidence="10" type="ORF">V1286_006680</name>
</gene>
<feature type="compositionally biased region" description="Basic and acidic residues" evidence="8">
    <location>
        <begin position="214"/>
        <end position="224"/>
    </location>
</feature>
<feature type="transmembrane region" description="Helical" evidence="7">
    <location>
        <begin position="61"/>
        <end position="82"/>
    </location>
</feature>